<evidence type="ECO:0000313" key="1">
    <source>
        <dbReference type="EMBL" id="GAA2497696.1"/>
    </source>
</evidence>
<gene>
    <name evidence="1" type="ORF">GCM10010393_32280</name>
</gene>
<evidence type="ECO:0000313" key="2">
    <source>
        <dbReference type="Proteomes" id="UP001499942"/>
    </source>
</evidence>
<keyword evidence="2" id="KW-1185">Reference proteome</keyword>
<dbReference type="Proteomes" id="UP001499942">
    <property type="component" value="Unassembled WGS sequence"/>
</dbReference>
<sequence length="88" mass="9493">MTSSLDWVGWVTAASGAVQALGAVRRLRWRRPARHTPGAGIGTGHGTEPRPCGCLPWAVRYEAADGSVLTVWTARPVPDGRREESGLW</sequence>
<comment type="caution">
    <text evidence="1">The sequence shown here is derived from an EMBL/GenBank/DDBJ whole genome shotgun (WGS) entry which is preliminary data.</text>
</comment>
<dbReference type="RefSeq" id="WP_344361523.1">
    <property type="nucleotide sequence ID" value="NZ_BAAASR010000018.1"/>
</dbReference>
<proteinExistence type="predicted"/>
<dbReference type="EMBL" id="BAAASR010000018">
    <property type="protein sequence ID" value="GAA2497696.1"/>
    <property type="molecule type" value="Genomic_DNA"/>
</dbReference>
<reference evidence="2" key="1">
    <citation type="journal article" date="2019" name="Int. J. Syst. Evol. Microbiol.">
        <title>The Global Catalogue of Microorganisms (GCM) 10K type strain sequencing project: providing services to taxonomists for standard genome sequencing and annotation.</title>
        <authorList>
            <consortium name="The Broad Institute Genomics Platform"/>
            <consortium name="The Broad Institute Genome Sequencing Center for Infectious Disease"/>
            <person name="Wu L."/>
            <person name="Ma J."/>
        </authorList>
    </citation>
    <scope>NUCLEOTIDE SEQUENCE [LARGE SCALE GENOMIC DNA]</scope>
    <source>
        <strain evidence="2">JCM 5062</strain>
    </source>
</reference>
<accession>A0ABP5ZJX0</accession>
<organism evidence="1 2">
    <name type="scientific">Streptomyces gobitricini</name>
    <dbReference type="NCBI Taxonomy" id="68211"/>
    <lineage>
        <taxon>Bacteria</taxon>
        <taxon>Bacillati</taxon>
        <taxon>Actinomycetota</taxon>
        <taxon>Actinomycetes</taxon>
        <taxon>Kitasatosporales</taxon>
        <taxon>Streptomycetaceae</taxon>
        <taxon>Streptomyces</taxon>
    </lineage>
</organism>
<protein>
    <submittedName>
        <fullName evidence="1">Uncharacterized protein</fullName>
    </submittedName>
</protein>
<name>A0ABP5ZJX0_9ACTN</name>